<protein>
    <recommendedName>
        <fullName evidence="2">pyridoxal kinase</fullName>
        <ecNumber evidence="2">2.7.1.35</ecNumber>
    </recommendedName>
    <alternativeName>
        <fullName evidence="10">PN/PL/PM kinase</fullName>
    </alternativeName>
    <alternativeName>
        <fullName evidence="11">Pyridoxal kinase</fullName>
    </alternativeName>
    <alternativeName>
        <fullName evidence="9">Pyridoxamine kinase</fullName>
    </alternativeName>
    <alternativeName>
        <fullName evidence="12">Vitamin B6 kinase</fullName>
    </alternativeName>
</protein>
<dbReference type="Proteomes" id="UP000192085">
    <property type="component" value="Chromosome"/>
</dbReference>
<dbReference type="GO" id="GO:0009228">
    <property type="term" value="P:thiamine biosynthetic process"/>
    <property type="evidence" value="ECO:0007669"/>
    <property type="project" value="InterPro"/>
</dbReference>
<accession>A0A1V0NE39</accession>
<keyword evidence="4" id="KW-0479">Metal-binding</keyword>
<evidence type="ECO:0000256" key="8">
    <source>
        <dbReference type="ARBA" id="ARBA00022842"/>
    </source>
</evidence>
<comment type="catalytic activity">
    <reaction evidence="13">
        <text>pyridoxal + ATP = pyridoxal 5'-phosphate + ADP + H(+)</text>
        <dbReference type="Rhea" id="RHEA:10224"/>
        <dbReference type="ChEBI" id="CHEBI:15378"/>
        <dbReference type="ChEBI" id="CHEBI:17310"/>
        <dbReference type="ChEBI" id="CHEBI:30616"/>
        <dbReference type="ChEBI" id="CHEBI:456216"/>
        <dbReference type="ChEBI" id="CHEBI:597326"/>
        <dbReference type="EC" id="2.7.1.35"/>
    </reaction>
</comment>
<evidence type="ECO:0000256" key="1">
    <source>
        <dbReference type="ARBA" id="ARBA00009879"/>
    </source>
</evidence>
<dbReference type="EMBL" id="CP015897">
    <property type="protein sequence ID" value="ARD98165.1"/>
    <property type="molecule type" value="Genomic_DNA"/>
</dbReference>
<evidence type="ECO:0000256" key="4">
    <source>
        <dbReference type="ARBA" id="ARBA00022723"/>
    </source>
</evidence>
<sequence>MPKNLNESKKILTIAGSDILSGGGMQADLATFAANGLYGFCALTSIVTVKEDKFFVHPVEKELFQEELESLSDVDFSAIKIGLLPNKEILELTKNWLTDLSVKSDTPIILDPVIVFKENADYSVNEMRDLFISQLFPLATVITPNLKEAEILTGLSVKSKSEMKEAAKLLHDFGAKNVVIKGGNRFDQKQAIDLAYDGKAFYELSSPIIENNNNGAGCTFASSIAANMAYNHPFKDSVKNAKDFVYQAIQNANEYGVFQNKNKFPKVNQTSRKSRR</sequence>
<evidence type="ECO:0000256" key="2">
    <source>
        <dbReference type="ARBA" id="ARBA00012104"/>
    </source>
</evidence>
<keyword evidence="5" id="KW-0547">Nucleotide-binding</keyword>
<evidence type="ECO:0000256" key="11">
    <source>
        <dbReference type="ARBA" id="ARBA00042396"/>
    </source>
</evidence>
<organism evidence="15 16">
    <name type="scientific">Lactococcus lactis subsp. lactis</name>
    <name type="common">Streptococcus lactis</name>
    <dbReference type="NCBI Taxonomy" id="1360"/>
    <lineage>
        <taxon>Bacteria</taxon>
        <taxon>Bacillati</taxon>
        <taxon>Bacillota</taxon>
        <taxon>Bacilli</taxon>
        <taxon>Lactobacillales</taxon>
        <taxon>Streptococcaceae</taxon>
        <taxon>Lactococcus</taxon>
    </lineage>
</organism>
<dbReference type="AlphaFoldDB" id="A0A1V0NE39"/>
<dbReference type="Pfam" id="PF08543">
    <property type="entry name" value="Phos_pyr_kin"/>
    <property type="match status" value="1"/>
</dbReference>
<dbReference type="InterPro" id="IPR004399">
    <property type="entry name" value="HMP/HMP-P_kinase_dom"/>
</dbReference>
<keyword evidence="8" id="KW-0460">Magnesium</keyword>
<dbReference type="GO" id="GO:0005524">
    <property type="term" value="F:ATP binding"/>
    <property type="evidence" value="ECO:0007669"/>
    <property type="project" value="UniProtKB-KW"/>
</dbReference>
<evidence type="ECO:0000259" key="14">
    <source>
        <dbReference type="Pfam" id="PF08543"/>
    </source>
</evidence>
<dbReference type="SUPFAM" id="SSF53613">
    <property type="entry name" value="Ribokinase-like"/>
    <property type="match status" value="1"/>
</dbReference>
<evidence type="ECO:0000256" key="13">
    <source>
        <dbReference type="ARBA" id="ARBA00049293"/>
    </source>
</evidence>
<evidence type="ECO:0000256" key="9">
    <source>
        <dbReference type="ARBA" id="ARBA00042307"/>
    </source>
</evidence>
<evidence type="ECO:0000313" key="15">
    <source>
        <dbReference type="EMBL" id="ARD98165.1"/>
    </source>
</evidence>
<evidence type="ECO:0000256" key="7">
    <source>
        <dbReference type="ARBA" id="ARBA00022840"/>
    </source>
</evidence>
<dbReference type="NCBIfam" id="NF009078">
    <property type="entry name" value="PRK12413.1"/>
    <property type="match status" value="1"/>
</dbReference>
<dbReference type="EC" id="2.7.1.35" evidence="2"/>
<keyword evidence="7" id="KW-0067">ATP-binding</keyword>
<dbReference type="GO" id="GO:0008972">
    <property type="term" value="F:phosphomethylpyrimidine kinase activity"/>
    <property type="evidence" value="ECO:0007669"/>
    <property type="project" value="InterPro"/>
</dbReference>
<dbReference type="InterPro" id="IPR029056">
    <property type="entry name" value="Ribokinase-like"/>
</dbReference>
<dbReference type="GO" id="GO:0008902">
    <property type="term" value="F:hydroxymethylpyrimidine kinase activity"/>
    <property type="evidence" value="ECO:0007669"/>
    <property type="project" value="TreeGrafter"/>
</dbReference>
<evidence type="ECO:0000256" key="5">
    <source>
        <dbReference type="ARBA" id="ARBA00022741"/>
    </source>
</evidence>
<proteinExistence type="inferred from homology"/>
<dbReference type="PANTHER" id="PTHR20858">
    <property type="entry name" value="PHOSPHOMETHYLPYRIMIDINE KINASE"/>
    <property type="match status" value="1"/>
</dbReference>
<keyword evidence="3" id="KW-0808">Transferase</keyword>
<evidence type="ECO:0000313" key="16">
    <source>
        <dbReference type="Proteomes" id="UP000192085"/>
    </source>
</evidence>
<dbReference type="InterPro" id="IPR013749">
    <property type="entry name" value="PM/HMP-P_kinase-1"/>
</dbReference>
<name>A0A1V0NE39_LACLL</name>
<dbReference type="CDD" id="cd01169">
    <property type="entry name" value="HMPP_kinase"/>
    <property type="match status" value="1"/>
</dbReference>
<dbReference type="GO" id="GO:0008478">
    <property type="term" value="F:pyridoxal kinase activity"/>
    <property type="evidence" value="ECO:0007669"/>
    <property type="project" value="UniProtKB-EC"/>
</dbReference>
<dbReference type="Gene3D" id="3.40.1190.20">
    <property type="match status" value="1"/>
</dbReference>
<evidence type="ECO:0000256" key="3">
    <source>
        <dbReference type="ARBA" id="ARBA00022679"/>
    </source>
</evidence>
<evidence type="ECO:0000256" key="12">
    <source>
        <dbReference type="ARBA" id="ARBA00042531"/>
    </source>
</evidence>
<keyword evidence="6 15" id="KW-0418">Kinase</keyword>
<dbReference type="GO" id="GO:0046872">
    <property type="term" value="F:metal ion binding"/>
    <property type="evidence" value="ECO:0007669"/>
    <property type="project" value="UniProtKB-KW"/>
</dbReference>
<evidence type="ECO:0000256" key="10">
    <source>
        <dbReference type="ARBA" id="ARBA00042348"/>
    </source>
</evidence>
<dbReference type="RefSeq" id="WP_003131522.1">
    <property type="nucleotide sequence ID" value="NZ_CAKMCT010000001.1"/>
</dbReference>
<dbReference type="GO" id="GO:0005829">
    <property type="term" value="C:cytosol"/>
    <property type="evidence" value="ECO:0007669"/>
    <property type="project" value="TreeGrafter"/>
</dbReference>
<dbReference type="PANTHER" id="PTHR20858:SF19">
    <property type="entry name" value="PYRIDOXINE KINASE"/>
    <property type="match status" value="1"/>
</dbReference>
<comment type="similarity">
    <text evidence="1">Belongs to the ThiD family.</text>
</comment>
<reference evidence="15 16" key="1">
    <citation type="journal article" date="2017" name="BMC Genomics">
        <title>Comparative and functional genomics of the Lactococcus lactis taxon; insights into evolution and niche adaptation.</title>
        <authorList>
            <person name="Kelleher P."/>
            <person name="Bottacini F."/>
            <person name="Mahony J."/>
            <person name="Kilcawley K.N."/>
            <person name="van Sinderen D."/>
        </authorList>
    </citation>
    <scope>NUCLEOTIDE SEQUENCE [LARGE SCALE GENOMIC DNA]</scope>
    <source>
        <strain evidence="15 16">275</strain>
    </source>
</reference>
<gene>
    <name evidence="15" type="ORF">LL275_0529</name>
</gene>
<evidence type="ECO:0000256" key="6">
    <source>
        <dbReference type="ARBA" id="ARBA00022777"/>
    </source>
</evidence>
<feature type="domain" description="Pyridoxamine kinase/Phosphomethylpyrimidine kinase" evidence="14">
    <location>
        <begin position="18"/>
        <end position="256"/>
    </location>
</feature>